<feature type="region of interest" description="Disordered" evidence="1">
    <location>
        <begin position="369"/>
        <end position="388"/>
    </location>
</feature>
<reference evidence="2" key="1">
    <citation type="submission" date="2020-10" db="EMBL/GenBank/DDBJ databases">
        <authorList>
            <person name="Han B."/>
            <person name="Lu T."/>
            <person name="Zhao Q."/>
            <person name="Huang X."/>
            <person name="Zhao Y."/>
        </authorList>
    </citation>
    <scope>NUCLEOTIDE SEQUENCE</scope>
</reference>
<evidence type="ECO:0000256" key="1">
    <source>
        <dbReference type="SAM" id="MobiDB-lite"/>
    </source>
</evidence>
<evidence type="ECO:0000313" key="2">
    <source>
        <dbReference type="EMBL" id="CAD6265435.1"/>
    </source>
</evidence>
<dbReference type="PANTHER" id="PTHR46774">
    <property type="entry name" value="CHROMATIN MODIFICATION-RELATED PROTEIN EAF1 A-RELATED"/>
    <property type="match status" value="1"/>
</dbReference>
<feature type="region of interest" description="Disordered" evidence="1">
    <location>
        <begin position="1"/>
        <end position="114"/>
    </location>
</feature>
<dbReference type="Proteomes" id="UP000604825">
    <property type="component" value="Unassembled WGS sequence"/>
</dbReference>
<organism evidence="2 3">
    <name type="scientific">Miscanthus lutarioriparius</name>
    <dbReference type="NCBI Taxonomy" id="422564"/>
    <lineage>
        <taxon>Eukaryota</taxon>
        <taxon>Viridiplantae</taxon>
        <taxon>Streptophyta</taxon>
        <taxon>Embryophyta</taxon>
        <taxon>Tracheophyta</taxon>
        <taxon>Spermatophyta</taxon>
        <taxon>Magnoliopsida</taxon>
        <taxon>Liliopsida</taxon>
        <taxon>Poales</taxon>
        <taxon>Poaceae</taxon>
        <taxon>PACMAD clade</taxon>
        <taxon>Panicoideae</taxon>
        <taxon>Andropogonodae</taxon>
        <taxon>Andropogoneae</taxon>
        <taxon>Saccharinae</taxon>
        <taxon>Miscanthus</taxon>
    </lineage>
</organism>
<feature type="region of interest" description="Disordered" evidence="1">
    <location>
        <begin position="281"/>
        <end position="305"/>
    </location>
</feature>
<proteinExistence type="predicted"/>
<comment type="caution">
    <text evidence="2">The sequence shown here is derived from an EMBL/GenBank/DDBJ whole genome shotgun (WGS) entry which is preliminary data.</text>
</comment>
<feature type="compositionally biased region" description="Polar residues" evidence="1">
    <location>
        <begin position="35"/>
        <end position="44"/>
    </location>
</feature>
<feature type="compositionally biased region" description="Polar residues" evidence="1">
    <location>
        <begin position="71"/>
        <end position="86"/>
    </location>
</feature>
<dbReference type="InterPro" id="IPR044798">
    <property type="entry name" value="EAF1A/B"/>
</dbReference>
<dbReference type="PANTHER" id="PTHR46774:SF5">
    <property type="entry name" value="CHROMATIN MODIFICATION-RELATED PROTEIN EAF1 B"/>
    <property type="match status" value="1"/>
</dbReference>
<protein>
    <submittedName>
        <fullName evidence="2">Uncharacterized protein</fullName>
    </submittedName>
</protein>
<dbReference type="GO" id="GO:0035267">
    <property type="term" value="C:NuA4 histone acetyltransferase complex"/>
    <property type="evidence" value="ECO:0007669"/>
    <property type="project" value="InterPro"/>
</dbReference>
<dbReference type="EMBL" id="CAJGYO010000013">
    <property type="protein sequence ID" value="CAD6265435.1"/>
    <property type="molecule type" value="Genomic_DNA"/>
</dbReference>
<feature type="region of interest" description="Disordered" evidence="1">
    <location>
        <begin position="126"/>
        <end position="167"/>
    </location>
</feature>
<gene>
    <name evidence="2" type="ORF">NCGR_LOCUS48740</name>
</gene>
<keyword evidence="3" id="KW-1185">Reference proteome</keyword>
<name>A0A811R5R6_9POAL</name>
<dbReference type="AlphaFoldDB" id="A0A811R5R6"/>
<feature type="region of interest" description="Disordered" evidence="1">
    <location>
        <begin position="393"/>
        <end position="415"/>
    </location>
</feature>
<feature type="compositionally biased region" description="Low complexity" evidence="1">
    <location>
        <begin position="379"/>
        <end position="388"/>
    </location>
</feature>
<feature type="compositionally biased region" description="Basic residues" evidence="1">
    <location>
        <begin position="45"/>
        <end position="55"/>
    </location>
</feature>
<feature type="compositionally biased region" description="Basic and acidic residues" evidence="1">
    <location>
        <begin position="15"/>
        <end position="34"/>
    </location>
</feature>
<evidence type="ECO:0000313" key="3">
    <source>
        <dbReference type="Proteomes" id="UP000604825"/>
    </source>
</evidence>
<feature type="compositionally biased region" description="Polar residues" evidence="1">
    <location>
        <begin position="98"/>
        <end position="114"/>
    </location>
</feature>
<feature type="region of interest" description="Disordered" evidence="1">
    <location>
        <begin position="203"/>
        <end position="266"/>
    </location>
</feature>
<accession>A0A811R5R6</accession>
<sequence>MRTIATARPNLKLTPRSEAKEQDATQLKTEKHTENNTVHQINSSRPRRPTKKQPQRPHQMSESLHMFGNPHHSQIQGTNSSSQQQAYAVHLAKERQMQQHMAPQQHSDLSGASALPNVQNSTQILQQNQASSANPVPCSKPQHQRQQATRHELKEQGRGFLTSATSESGIDIGGAEVAEHLAELAPAKHATIPRLSPTLAPCGLCERERGSPQPSPFPPESRRVRDQGFPTPGHRRLTGSPHRPPPWPRPALAASPIPPATGAAARDQHLVSPTLALPVRRAASSGPGRPMQARSGRPPASPGGLCLAWTPGDFSQIRESRGLTQPQYKSNQNTREQNGTVGNVAAAAASNNTAIAASNNTAVAAASSDKAAAAEDKAAATVDNATNTDAAAAGKATGTAGGGGGKATTTAITRN</sequence>